<comment type="similarity">
    <text evidence="5">Belongs to the methyl-accepting chemotaxis (MCP) protein family.</text>
</comment>
<dbReference type="AlphaFoldDB" id="A0A5D4RQU5"/>
<organism evidence="10 11">
    <name type="scientific">Bacillus infantis</name>
    <dbReference type="NCBI Taxonomy" id="324767"/>
    <lineage>
        <taxon>Bacteria</taxon>
        <taxon>Bacillati</taxon>
        <taxon>Bacillota</taxon>
        <taxon>Bacilli</taxon>
        <taxon>Bacillales</taxon>
        <taxon>Bacillaceae</taxon>
        <taxon>Bacillus</taxon>
    </lineage>
</organism>
<gene>
    <name evidence="10" type="ORF">FZD51_01850</name>
</gene>
<dbReference type="Pfam" id="PF00672">
    <property type="entry name" value="HAMP"/>
    <property type="match status" value="1"/>
</dbReference>
<dbReference type="Pfam" id="PF00015">
    <property type="entry name" value="MCPsignal"/>
    <property type="match status" value="1"/>
</dbReference>
<evidence type="ECO:0000256" key="1">
    <source>
        <dbReference type="ARBA" id="ARBA00004236"/>
    </source>
</evidence>
<keyword evidence="3 7" id="KW-0472">Membrane</keyword>
<proteinExistence type="inferred from homology"/>
<dbReference type="SMART" id="SM00283">
    <property type="entry name" value="MA"/>
    <property type="match status" value="1"/>
</dbReference>
<evidence type="ECO:0000256" key="2">
    <source>
        <dbReference type="ARBA" id="ARBA00022475"/>
    </source>
</evidence>
<keyword evidence="4 6" id="KW-0807">Transducer</keyword>
<dbReference type="GO" id="GO:0007165">
    <property type="term" value="P:signal transduction"/>
    <property type="evidence" value="ECO:0007669"/>
    <property type="project" value="UniProtKB-KW"/>
</dbReference>
<comment type="caution">
    <text evidence="10">The sequence shown here is derived from an EMBL/GenBank/DDBJ whole genome shotgun (WGS) entry which is preliminary data.</text>
</comment>
<protein>
    <submittedName>
        <fullName evidence="10">Methyl-accepting chemotaxis protein</fullName>
    </submittedName>
</protein>
<evidence type="ECO:0000256" key="7">
    <source>
        <dbReference type="SAM" id="Phobius"/>
    </source>
</evidence>
<dbReference type="InterPro" id="IPR004089">
    <property type="entry name" value="MCPsignal_dom"/>
</dbReference>
<reference evidence="10 11" key="1">
    <citation type="submission" date="2019-08" db="EMBL/GenBank/DDBJ databases">
        <title>Bacillus genomes from the desert of Cuatro Cienegas, Coahuila.</title>
        <authorList>
            <person name="Olmedo-Alvarez G."/>
        </authorList>
    </citation>
    <scope>NUCLEOTIDE SEQUENCE [LARGE SCALE GENOMIC DNA]</scope>
    <source>
        <strain evidence="10 11">CH446_14T</strain>
    </source>
</reference>
<dbReference type="CDD" id="cd06225">
    <property type="entry name" value="HAMP"/>
    <property type="match status" value="1"/>
</dbReference>
<evidence type="ECO:0000256" key="3">
    <source>
        <dbReference type="ARBA" id="ARBA00023136"/>
    </source>
</evidence>
<evidence type="ECO:0000259" key="8">
    <source>
        <dbReference type="PROSITE" id="PS50111"/>
    </source>
</evidence>
<keyword evidence="2" id="KW-1003">Cell membrane</keyword>
<dbReference type="PANTHER" id="PTHR32089">
    <property type="entry name" value="METHYL-ACCEPTING CHEMOTAXIS PROTEIN MCPB"/>
    <property type="match status" value="1"/>
</dbReference>
<evidence type="ECO:0000259" key="9">
    <source>
        <dbReference type="PROSITE" id="PS50885"/>
    </source>
</evidence>
<dbReference type="InterPro" id="IPR003660">
    <property type="entry name" value="HAMP_dom"/>
</dbReference>
<feature type="domain" description="Methyl-accepting transducer" evidence="8">
    <location>
        <begin position="285"/>
        <end position="535"/>
    </location>
</feature>
<comment type="subcellular location">
    <subcellularLocation>
        <location evidence="1">Cell membrane</location>
    </subcellularLocation>
</comment>
<dbReference type="PROSITE" id="PS50111">
    <property type="entry name" value="CHEMOTAXIS_TRANSDUC_2"/>
    <property type="match status" value="1"/>
</dbReference>
<evidence type="ECO:0000256" key="5">
    <source>
        <dbReference type="ARBA" id="ARBA00029447"/>
    </source>
</evidence>
<keyword evidence="7" id="KW-0812">Transmembrane</keyword>
<evidence type="ECO:0000313" key="11">
    <source>
        <dbReference type="Proteomes" id="UP000322139"/>
    </source>
</evidence>
<dbReference type="Gene3D" id="1.10.287.950">
    <property type="entry name" value="Methyl-accepting chemotaxis protein"/>
    <property type="match status" value="1"/>
</dbReference>
<dbReference type="EMBL" id="VTER01000001">
    <property type="protein sequence ID" value="TYS52206.1"/>
    <property type="molecule type" value="Genomic_DNA"/>
</dbReference>
<evidence type="ECO:0000256" key="6">
    <source>
        <dbReference type="PROSITE-ProRule" id="PRU00284"/>
    </source>
</evidence>
<evidence type="ECO:0000256" key="4">
    <source>
        <dbReference type="ARBA" id="ARBA00023224"/>
    </source>
</evidence>
<dbReference type="PROSITE" id="PS50885">
    <property type="entry name" value="HAMP"/>
    <property type="match status" value="1"/>
</dbReference>
<keyword evidence="7" id="KW-1133">Transmembrane helix</keyword>
<dbReference type="SMART" id="SM00304">
    <property type="entry name" value="HAMP"/>
    <property type="match status" value="1"/>
</dbReference>
<name>A0A5D4RQU5_9BACI</name>
<sequence>MIQGAIMITILRNWNLGKKYIAVFAVTICLFILSAAVVFNQFSLIKSNVASIDENSMRAVQLTEMGSIYRSKTIMVLDYVQVRSQRIVENYDKQSGEFLQLHEALKGSMKTKEEQELYGKFIESDERLNEQFKKQLIPNIESNAKVLTVLNDIRTKRDTVIARLNELRESVEAGKNQSIASTEERLQASIIILIASILVSSASGFAFIILINRTVKKNLRAVVDSARRVSSGNLSGTPLAWKGKDEIGILASAMDDMKENLLQMVGSIQEAAGSVQTQSSILTKSANEVAAGGRQISATMEELASGTDQQALAASDLSETMARFSQSIKAAHHFGISMSDTAGNVLKEASIGMERMEQAGKDMTQIHNTVEASVSKVGELEKQSGEIVSLVEVIQGIADQTNLLALNAAIEAARAGDSGKGFAVVAKEVKALAQQVTSSLVHITDIVASIQRESKQIAGALKNSYLQVQRGTGSLKDTEETFSSLKESILSLGETISKMSSTLEEANTNTSAISQSVETIASVSEEAAAGVEETAATIIQSNSVMTDVEQNANGLADLATQLNQLVSRFKI</sequence>
<feature type="domain" description="HAMP" evidence="9">
    <location>
        <begin position="213"/>
        <end position="266"/>
    </location>
</feature>
<dbReference type="SUPFAM" id="SSF58104">
    <property type="entry name" value="Methyl-accepting chemotaxis protein (MCP) signaling domain"/>
    <property type="match status" value="1"/>
</dbReference>
<evidence type="ECO:0000313" key="10">
    <source>
        <dbReference type="EMBL" id="TYS52206.1"/>
    </source>
</evidence>
<dbReference type="GO" id="GO:0005886">
    <property type="term" value="C:plasma membrane"/>
    <property type="evidence" value="ECO:0007669"/>
    <property type="project" value="UniProtKB-SubCell"/>
</dbReference>
<feature type="transmembrane region" description="Helical" evidence="7">
    <location>
        <begin position="20"/>
        <end position="39"/>
    </location>
</feature>
<dbReference type="Proteomes" id="UP000322139">
    <property type="component" value="Unassembled WGS sequence"/>
</dbReference>
<accession>A0A5D4RQU5</accession>
<feature type="transmembrane region" description="Helical" evidence="7">
    <location>
        <begin position="190"/>
        <end position="211"/>
    </location>
</feature>
<dbReference type="PANTHER" id="PTHR32089:SF114">
    <property type="entry name" value="METHYL-ACCEPTING CHEMOTAXIS PROTEIN MCPB"/>
    <property type="match status" value="1"/>
</dbReference>